<evidence type="ECO:0000313" key="24">
    <source>
        <dbReference type="Proteomes" id="UP000293137"/>
    </source>
</evidence>
<dbReference type="EMBL" id="SHQV01000022">
    <property type="protein sequence ID" value="TCE42891.1"/>
    <property type="molecule type" value="Genomic_DNA"/>
</dbReference>
<evidence type="ECO:0000313" key="13">
    <source>
        <dbReference type="EMBL" id="TCF68059.1"/>
    </source>
</evidence>
<dbReference type="Proteomes" id="UP000293475">
    <property type="component" value="Unassembled WGS sequence"/>
</dbReference>
<evidence type="ECO:0000313" key="22">
    <source>
        <dbReference type="Proteomes" id="UP000292692"/>
    </source>
</evidence>
<gene>
    <name evidence="15" type="ORF">FCO76_02385</name>
    <name evidence="2" type="ORF">MCC00316_10380</name>
    <name evidence="3" type="ORF">MCC10002_2055</name>
    <name evidence="4" type="ORF">MCC10004_1675</name>
    <name evidence="5" type="ORF">MCC10008_1788</name>
    <name evidence="6" type="ORF">MCC10009_1833</name>
    <name evidence="7" type="ORF">MCC10043_1931</name>
    <name evidence="8" type="ORF">MCC10044_1825</name>
    <name evidence="9" type="ORF">MCC10070_1896</name>
    <name evidence="10" type="ORF">MCC10083_1799</name>
    <name evidence="11" type="ORF">MCC10096_1982</name>
    <name evidence="12" type="ORF">MCC10102_1824</name>
    <name evidence="13" type="ORF">MCC10118_1711</name>
    <name evidence="14" type="ORF">MCC10126_1914</name>
</gene>
<dbReference type="EMBL" id="SHSD01000041">
    <property type="protein sequence ID" value="TCF08015.1"/>
    <property type="molecule type" value="Genomic_DNA"/>
</dbReference>
<evidence type="ECO:0000313" key="7">
    <source>
        <dbReference type="EMBL" id="TCE39036.1"/>
    </source>
</evidence>
<dbReference type="Proteomes" id="UP000663812">
    <property type="component" value="Unassembled WGS sequence"/>
</dbReference>
<evidence type="ECO:0000313" key="10">
    <source>
        <dbReference type="EMBL" id="TCF08015.1"/>
    </source>
</evidence>
<feature type="domain" description="NADPH-dependent FMN reductase-like" evidence="1">
    <location>
        <begin position="5"/>
        <end position="137"/>
    </location>
</feature>
<dbReference type="Proteomes" id="UP000315512">
    <property type="component" value="Unassembled WGS sequence"/>
</dbReference>
<dbReference type="Gene3D" id="3.40.50.360">
    <property type="match status" value="1"/>
</dbReference>
<evidence type="ECO:0000313" key="17">
    <source>
        <dbReference type="Proteomes" id="UP000291501"/>
    </source>
</evidence>
<evidence type="ECO:0000313" key="15">
    <source>
        <dbReference type="EMBL" id="TPH36933.1"/>
    </source>
</evidence>
<dbReference type="Proteomes" id="UP000291814">
    <property type="component" value="Unassembled WGS sequence"/>
</dbReference>
<name>A0A4R0TAN7_BIFLL</name>
<dbReference type="EMBL" id="SHQU01000042">
    <property type="protein sequence ID" value="TCE39036.1"/>
    <property type="molecule type" value="Genomic_DNA"/>
</dbReference>
<evidence type="ECO:0000313" key="19">
    <source>
        <dbReference type="Proteomes" id="UP000291881"/>
    </source>
</evidence>
<sequence length="245" mass="27531">MTSMVAYVASRNPQSQTLRSVRLIQDAVSANIDAEWTILTPNDTTILPSDGTASEFSTGVDHIELNGLDDSARVKKAIERCDYLILGSPTYGHNVSGDMKILMDRLTYWGHLFHLAGKPGMAMVSATTNGFLEVGELMERFMESLGIIIDETAYHTTFTPFDEAMADQTAAAIVRALNTLRDGVVPETSERQELAFQSYKRDYARRDGSDAESRYWRERGMFDCATFHEYVETRRKLPESVHAER</sequence>
<evidence type="ECO:0000259" key="1">
    <source>
        <dbReference type="Pfam" id="PF03358"/>
    </source>
</evidence>
<dbReference type="EMBL" id="SHRR01000033">
    <property type="protein sequence ID" value="TCE83542.1"/>
    <property type="molecule type" value="Genomic_DNA"/>
</dbReference>
<evidence type="ECO:0000313" key="8">
    <source>
        <dbReference type="EMBL" id="TCE42891.1"/>
    </source>
</evidence>
<dbReference type="EMBL" id="SHTN01000037">
    <property type="protein sequence ID" value="TCF80421.1"/>
    <property type="molecule type" value="Genomic_DNA"/>
</dbReference>
<evidence type="ECO:0000313" key="3">
    <source>
        <dbReference type="EMBL" id="TCD72558.1"/>
    </source>
</evidence>
<reference evidence="2" key="5">
    <citation type="journal article" date="2021" name="Appl. Environ. Microbiol.">
        <title>Novel 3-O-alpha-d-Galactosyl-alpha-l-Arabinofuranosidase for the Assimilation of Gum Arabic Arabinogalactan Protein in Bifidobacterium longum subsp. longum.</title>
        <authorList>
            <person name="Sasaki Y."/>
            <person name="Horigome A."/>
            <person name="Odamaki T."/>
            <person name="Xiao J.Z."/>
            <person name="Ishiwata A."/>
            <person name="Ito Y."/>
            <person name="Kitahara K."/>
            <person name="Fujita K."/>
        </authorList>
    </citation>
    <scope>NUCLEOTIDE SEQUENCE</scope>
    <source>
        <strain evidence="2">MCC00316</strain>
    </source>
</reference>
<evidence type="ECO:0000313" key="9">
    <source>
        <dbReference type="EMBL" id="TCE83542.1"/>
    </source>
</evidence>
<evidence type="ECO:0000313" key="11">
    <source>
        <dbReference type="EMBL" id="TCF30351.1"/>
    </source>
</evidence>
<dbReference type="Proteomes" id="UP000293319">
    <property type="component" value="Unassembled WGS sequence"/>
</dbReference>
<dbReference type="Pfam" id="PF03358">
    <property type="entry name" value="FMN_red"/>
    <property type="match status" value="1"/>
</dbReference>
<dbReference type="EMBL" id="SHSV01000031">
    <property type="protein sequence ID" value="TCF43507.1"/>
    <property type="molecule type" value="Genomic_DNA"/>
</dbReference>
<proteinExistence type="predicted"/>
<dbReference type="EMBL" id="SHPR01000041">
    <property type="protein sequence ID" value="TCD82509.1"/>
    <property type="molecule type" value="Genomic_DNA"/>
</dbReference>
<dbReference type="InterPro" id="IPR029039">
    <property type="entry name" value="Flavoprotein-like_sf"/>
</dbReference>
<dbReference type="Proteomes" id="UP000291226">
    <property type="component" value="Unassembled WGS sequence"/>
</dbReference>
<dbReference type="SUPFAM" id="SSF52218">
    <property type="entry name" value="Flavoproteins"/>
    <property type="match status" value="1"/>
</dbReference>
<evidence type="ECO:0000313" key="25">
    <source>
        <dbReference type="Proteomes" id="UP000293319"/>
    </source>
</evidence>
<reference evidence="15" key="2">
    <citation type="journal article" date="2019" name="Appl. Environ. Microbiol.">
        <title>An in vitro enrichment strategy for formulating synergistic synbiotics.</title>
        <authorList>
            <person name="Kok C.R."/>
            <person name="Quintero D.F.G."/>
            <person name="Niyirora C."/>
            <person name="Rose D."/>
            <person name="Li A."/>
            <person name="Hutkins R."/>
        </authorList>
    </citation>
    <scope>NUCLEOTIDE SEQUENCE</scope>
    <source>
        <strain evidence="15">CR15</strain>
    </source>
</reference>
<evidence type="ECO:0000313" key="23">
    <source>
        <dbReference type="Proteomes" id="UP000292932"/>
    </source>
</evidence>
<dbReference type="EMBL" id="BNHC01000005">
    <property type="protein sequence ID" value="GHM72748.1"/>
    <property type="molecule type" value="Genomic_DNA"/>
</dbReference>
<dbReference type="AlphaFoldDB" id="A0A4R0TAN7"/>
<evidence type="ECO:0000313" key="20">
    <source>
        <dbReference type="Proteomes" id="UP000292241"/>
    </source>
</evidence>
<organism evidence="12 22">
    <name type="scientific">Bifidobacterium longum subsp. longum</name>
    <dbReference type="NCBI Taxonomy" id="1679"/>
    <lineage>
        <taxon>Bacteria</taxon>
        <taxon>Bacillati</taxon>
        <taxon>Actinomycetota</taxon>
        <taxon>Actinomycetes</taxon>
        <taxon>Bifidobacteriales</taxon>
        <taxon>Bifidobacteriaceae</taxon>
        <taxon>Bifidobacterium</taxon>
    </lineage>
</organism>
<evidence type="ECO:0000313" key="18">
    <source>
        <dbReference type="Proteomes" id="UP000291814"/>
    </source>
</evidence>
<dbReference type="Proteomes" id="UP000293137">
    <property type="component" value="Unassembled WGS sequence"/>
</dbReference>
<evidence type="ECO:0000313" key="21">
    <source>
        <dbReference type="Proteomes" id="UP000292260"/>
    </source>
</evidence>
<dbReference type="Proteomes" id="UP000291501">
    <property type="component" value="Unassembled WGS sequence"/>
</dbReference>
<evidence type="ECO:0000313" key="6">
    <source>
        <dbReference type="EMBL" id="TCD84487.1"/>
    </source>
</evidence>
<evidence type="ECO:0000313" key="26">
    <source>
        <dbReference type="Proteomes" id="UP000293475"/>
    </source>
</evidence>
<dbReference type="EMBL" id="SHPO01000024">
    <property type="protein sequence ID" value="TCD76957.1"/>
    <property type="molecule type" value="Genomic_DNA"/>
</dbReference>
<dbReference type="EMBL" id="SHSP01000019">
    <property type="protein sequence ID" value="TCF30351.1"/>
    <property type="molecule type" value="Genomic_DNA"/>
</dbReference>
<dbReference type="Proteomes" id="UP000292241">
    <property type="component" value="Unassembled WGS sequence"/>
</dbReference>
<evidence type="ECO:0000313" key="5">
    <source>
        <dbReference type="EMBL" id="TCD82509.1"/>
    </source>
</evidence>
<accession>A0A4R0TAN7</accession>
<reference evidence="12" key="3">
    <citation type="submission" date="2019-02" db="EMBL/GenBank/DDBJ databases">
        <authorList>
            <person name="Odamaki T."/>
        </authorList>
    </citation>
    <scope>NUCLEOTIDE SEQUENCE</scope>
    <source>
        <strain evidence="3">MCC10002</strain>
        <strain evidence="4">MCC10004</strain>
        <strain evidence="5">MCC10008</strain>
        <strain evidence="6">MCC10009</strain>
        <strain evidence="7">MCC10043</strain>
        <strain evidence="8">MCC10044</strain>
        <strain evidence="9">MCC10070</strain>
        <strain evidence="10">MCC10083</strain>
        <strain evidence="11">MCC10096</strain>
        <strain evidence="12">MCC10102</strain>
        <strain evidence="13">MCC10118</strain>
        <strain evidence="14">MCC10126</strain>
    </source>
</reference>
<dbReference type="Proteomes" id="UP000292932">
    <property type="component" value="Unassembled WGS sequence"/>
</dbReference>
<dbReference type="EMBL" id="SZNG01000003">
    <property type="protein sequence ID" value="TPH36933.1"/>
    <property type="molecule type" value="Genomic_DNA"/>
</dbReference>
<comment type="caution">
    <text evidence="12">The sequence shown here is derived from an EMBL/GenBank/DDBJ whole genome shotgun (WGS) entry which is preliminary data.</text>
</comment>
<dbReference type="EMBL" id="SHPS01000035">
    <property type="protein sequence ID" value="TCD84487.1"/>
    <property type="molecule type" value="Genomic_DNA"/>
</dbReference>
<protein>
    <submittedName>
        <fullName evidence="15">Flavodoxin family protein</fullName>
    </submittedName>
</protein>
<dbReference type="InterPro" id="IPR005025">
    <property type="entry name" value="FMN_Rdtase-like_dom"/>
</dbReference>
<dbReference type="Proteomes" id="UP000293701">
    <property type="component" value="Unassembled WGS sequence"/>
</dbReference>
<dbReference type="EMBL" id="SHTH01000020">
    <property type="protein sequence ID" value="TCF68059.1"/>
    <property type="molecule type" value="Genomic_DNA"/>
</dbReference>
<evidence type="ECO:0000313" key="16">
    <source>
        <dbReference type="Proteomes" id="UP000291226"/>
    </source>
</evidence>
<dbReference type="Proteomes" id="UP000292692">
    <property type="component" value="Unassembled WGS sequence"/>
</dbReference>
<evidence type="ECO:0000313" key="27">
    <source>
        <dbReference type="Proteomes" id="UP000293701"/>
    </source>
</evidence>
<evidence type="ECO:0000313" key="4">
    <source>
        <dbReference type="EMBL" id="TCD76957.1"/>
    </source>
</evidence>
<dbReference type="Proteomes" id="UP000292260">
    <property type="component" value="Unassembled WGS sequence"/>
</dbReference>
<evidence type="ECO:0000313" key="12">
    <source>
        <dbReference type="EMBL" id="TCF43507.1"/>
    </source>
</evidence>
<evidence type="ECO:0000313" key="2">
    <source>
        <dbReference type="EMBL" id="GHM72748.1"/>
    </source>
</evidence>
<dbReference type="Proteomes" id="UP000291881">
    <property type="component" value="Unassembled WGS sequence"/>
</dbReference>
<reference evidence="15" key="4">
    <citation type="submission" date="2019-04" db="EMBL/GenBank/DDBJ databases">
        <authorList>
            <person name="Kok C.R."/>
            <person name="Hutkins R."/>
        </authorList>
    </citation>
    <scope>NUCLEOTIDE SEQUENCE</scope>
    <source>
        <strain evidence="15">CR15</strain>
    </source>
</reference>
<evidence type="ECO:0000313" key="14">
    <source>
        <dbReference type="EMBL" id="TCF80421.1"/>
    </source>
</evidence>
<dbReference type="RefSeq" id="WP_008783412.1">
    <property type="nucleotide sequence ID" value="NZ_BCYI01000079.1"/>
</dbReference>
<reference evidence="16 17" key="1">
    <citation type="journal article" date="2018" name="Sci. Rep.">
        <title>Genomic diversity and distribution of Bifidobacterium longum subsp. longum across the human lifespan.</title>
        <authorList>
            <person name="Odamaki T."/>
            <person name="Bottacini F."/>
            <person name="Kato K."/>
            <person name="Mitsuyama E."/>
            <person name="Yoshida K."/>
            <person name="Horigome A."/>
            <person name="Xiao J.Z."/>
            <person name="van Sinderen D."/>
        </authorList>
    </citation>
    <scope>NUCLEOTIDE SEQUENCE [LARGE SCALE GENOMIC DNA]</scope>
    <source>
        <strain evidence="3 27">MCC10002</strain>
        <strain evidence="4 26">MCC10004</strain>
        <strain evidence="5 20">MCC10008</strain>
        <strain evidence="6 19">MCC10009</strain>
        <strain evidence="7 21">MCC10043</strain>
        <strain evidence="8 25">MCC10044</strain>
        <strain evidence="9 18">MCC10070</strain>
        <strain evidence="10 16">MCC10083</strain>
        <strain evidence="11 23">MCC10096</strain>
        <strain evidence="12 22">MCC10102</strain>
        <strain evidence="13 24">MCC10118</strain>
        <strain evidence="14 17">MCC10126</strain>
    </source>
</reference>
<dbReference type="EMBL" id="SHPM01000035">
    <property type="protein sequence ID" value="TCD72558.1"/>
    <property type="molecule type" value="Genomic_DNA"/>
</dbReference>
<dbReference type="GO" id="GO:0016491">
    <property type="term" value="F:oxidoreductase activity"/>
    <property type="evidence" value="ECO:0007669"/>
    <property type="project" value="InterPro"/>
</dbReference>